<protein>
    <submittedName>
        <fullName evidence="1">Uncharacterized protein</fullName>
    </submittedName>
</protein>
<dbReference type="OrthoDB" id="9887346at2"/>
<name>A0A1E5XJ72_9HYPH</name>
<accession>A0A1E5XJ72</accession>
<organism evidence="1 2">
    <name type="scientific">Devosia insulae DS-56</name>
    <dbReference type="NCBI Taxonomy" id="1116389"/>
    <lineage>
        <taxon>Bacteria</taxon>
        <taxon>Pseudomonadati</taxon>
        <taxon>Pseudomonadota</taxon>
        <taxon>Alphaproteobacteria</taxon>
        <taxon>Hyphomicrobiales</taxon>
        <taxon>Devosiaceae</taxon>
        <taxon>Devosia</taxon>
    </lineage>
</organism>
<dbReference type="EMBL" id="LAJE02000363">
    <property type="protein sequence ID" value="OEO28639.1"/>
    <property type="molecule type" value="Genomic_DNA"/>
</dbReference>
<sequence>MVTFGAIAPVGAQSVVTSVSIADIKASCHTGGSDQACIAAVEAYIADIRAAGLPADQKDALLAQLVVELGSIASSLPANVRARVADAINIIANEITDPTLASRIQVAAANVEAGIDLGGGDVSASPA</sequence>
<dbReference type="AlphaFoldDB" id="A0A1E5XJ72"/>
<dbReference type="Proteomes" id="UP000095463">
    <property type="component" value="Unassembled WGS sequence"/>
</dbReference>
<gene>
    <name evidence="1" type="ORF">VW23_004160</name>
</gene>
<keyword evidence="2" id="KW-1185">Reference proteome</keyword>
<comment type="caution">
    <text evidence="1">The sequence shown here is derived from an EMBL/GenBank/DDBJ whole genome shotgun (WGS) entry which is preliminary data.</text>
</comment>
<reference evidence="1 2" key="1">
    <citation type="journal article" date="2015" name="Genome Announc.">
        <title>Genome Assemblies of Three Soil-Associated Devosia species: D. insulae, D. limi, and D. soli.</title>
        <authorList>
            <person name="Hassan Y.I."/>
            <person name="Lepp D."/>
            <person name="Zhou T."/>
        </authorList>
    </citation>
    <scope>NUCLEOTIDE SEQUENCE [LARGE SCALE GENOMIC DNA]</scope>
    <source>
        <strain evidence="1 2">DS-56</strain>
    </source>
</reference>
<proteinExistence type="predicted"/>
<evidence type="ECO:0000313" key="1">
    <source>
        <dbReference type="EMBL" id="OEO28639.1"/>
    </source>
</evidence>
<evidence type="ECO:0000313" key="2">
    <source>
        <dbReference type="Proteomes" id="UP000095463"/>
    </source>
</evidence>
<dbReference type="RefSeq" id="WP_069912121.1">
    <property type="nucleotide sequence ID" value="NZ_LAJE02000363.1"/>
</dbReference>